<evidence type="ECO:0000256" key="1">
    <source>
        <dbReference type="SAM" id="SignalP"/>
    </source>
</evidence>
<keyword evidence="1" id="KW-0732">Signal</keyword>
<feature type="chain" id="PRO_5012312652" description="Ice-binding protein C-terminal domain-containing protein" evidence="1">
    <location>
        <begin position="32"/>
        <end position="305"/>
    </location>
</feature>
<dbReference type="RefSeq" id="WP_203415302.1">
    <property type="nucleotide sequence ID" value="NZ_BAOS01000003.1"/>
</dbReference>
<feature type="signal peptide" evidence="1">
    <location>
        <begin position="1"/>
        <end position="31"/>
    </location>
</feature>
<feature type="domain" description="Ice-binding protein C-terminal" evidence="2">
    <location>
        <begin position="274"/>
        <end position="297"/>
    </location>
</feature>
<dbReference type="SUPFAM" id="SSF53300">
    <property type="entry name" value="vWA-like"/>
    <property type="match status" value="1"/>
</dbReference>
<protein>
    <recommendedName>
        <fullName evidence="2">Ice-binding protein C-terminal domain-containing protein</fullName>
    </recommendedName>
</protein>
<dbReference type="Pfam" id="PF07589">
    <property type="entry name" value="PEP-CTERM"/>
    <property type="match status" value="1"/>
</dbReference>
<organism evidence="3 4">
    <name type="scientific">Candidatus Scalindua japonica</name>
    <dbReference type="NCBI Taxonomy" id="1284222"/>
    <lineage>
        <taxon>Bacteria</taxon>
        <taxon>Pseudomonadati</taxon>
        <taxon>Planctomycetota</taxon>
        <taxon>Candidatus Brocadiia</taxon>
        <taxon>Candidatus Brocadiales</taxon>
        <taxon>Candidatus Scalinduaceae</taxon>
        <taxon>Candidatus Scalindua</taxon>
    </lineage>
</organism>
<accession>A0A286TUA8</accession>
<proteinExistence type="predicted"/>
<dbReference type="EMBL" id="BAOS01000003">
    <property type="protein sequence ID" value="GAX59479.1"/>
    <property type="molecule type" value="Genomic_DNA"/>
</dbReference>
<keyword evidence="4" id="KW-1185">Reference proteome</keyword>
<comment type="caution">
    <text evidence="3">The sequence shown here is derived from an EMBL/GenBank/DDBJ whole genome shotgun (WGS) entry which is preliminary data.</text>
</comment>
<reference evidence="4" key="1">
    <citation type="journal article" date="2017" name="Environ. Microbiol. Rep.">
        <title>Genetic Diversity of Marine Anaerobic Ammonium-Oxidizing Bacteria as Revealed by Genomic and Proteomic Analyses of 'Candidatus Scalindua japonica'.</title>
        <authorList>
            <person name="Oshiki M."/>
            <person name="Mizuto K."/>
            <person name="Kimura Z."/>
            <person name="Kindaichi T."/>
            <person name="Satoh H."/>
            <person name="Okabe S."/>
        </authorList>
    </citation>
    <scope>NUCLEOTIDE SEQUENCE [LARGE SCALE GENOMIC DNA]</scope>
    <source>
        <strain evidence="4">husup-a2</strain>
    </source>
</reference>
<evidence type="ECO:0000313" key="4">
    <source>
        <dbReference type="Proteomes" id="UP000218542"/>
    </source>
</evidence>
<dbReference type="NCBIfam" id="TIGR02595">
    <property type="entry name" value="PEP_CTERM"/>
    <property type="match status" value="1"/>
</dbReference>
<evidence type="ECO:0000313" key="3">
    <source>
        <dbReference type="EMBL" id="GAX59479.1"/>
    </source>
</evidence>
<name>A0A286TUA8_9BACT</name>
<gene>
    <name evidence="3" type="ORF">SCALIN_C03_0136</name>
</gene>
<dbReference type="InterPro" id="IPR013424">
    <property type="entry name" value="Ice-binding_C"/>
</dbReference>
<dbReference type="InterPro" id="IPR036465">
    <property type="entry name" value="vWFA_dom_sf"/>
</dbReference>
<dbReference type="AlphaFoldDB" id="A0A286TUA8"/>
<dbReference type="Proteomes" id="UP000218542">
    <property type="component" value="Unassembled WGS sequence"/>
</dbReference>
<sequence length="305" mass="31299">MKTISRLEKFALIAVIMAVVCVCVPAQNASAATTADVMSVVDESGSMSGEHAWLGTMMTTLDTALIAAGVTGNQYGLTGFGGHVASDVPHKHVVGAGDWGTAAQYSTATGGLATSGGFEDGWNGIDYAQNNYSYRGSAARNMILVTDEDRDTQNGALSYAGVLSSLTSTNTLLNAVVNSTFTFDGDALIGITSTHGYKADGSGGYTSHLLSSGTLTIGGFGTTEADYVDLAIASGGAAWDLNILRSGGNSATSFTTAFIDIKVEEIVVQPPSVVPEPTTVALLGIGLVGLAGAEVRRRRKKKIVG</sequence>
<evidence type="ECO:0000259" key="2">
    <source>
        <dbReference type="Pfam" id="PF07589"/>
    </source>
</evidence>
<dbReference type="Gene3D" id="3.40.50.410">
    <property type="entry name" value="von Willebrand factor, type A domain"/>
    <property type="match status" value="1"/>
</dbReference>